<gene>
    <name evidence="2" type="ORF">RRF57_012011</name>
</gene>
<dbReference type="Proteomes" id="UP001305414">
    <property type="component" value="Unassembled WGS sequence"/>
</dbReference>
<feature type="region of interest" description="Disordered" evidence="1">
    <location>
        <begin position="69"/>
        <end position="100"/>
    </location>
</feature>
<organism evidence="2 3">
    <name type="scientific">Xylaria bambusicola</name>
    <dbReference type="NCBI Taxonomy" id="326684"/>
    <lineage>
        <taxon>Eukaryota</taxon>
        <taxon>Fungi</taxon>
        <taxon>Dikarya</taxon>
        <taxon>Ascomycota</taxon>
        <taxon>Pezizomycotina</taxon>
        <taxon>Sordariomycetes</taxon>
        <taxon>Xylariomycetidae</taxon>
        <taxon>Xylariales</taxon>
        <taxon>Xylariaceae</taxon>
        <taxon>Xylaria</taxon>
    </lineage>
</organism>
<accession>A0AAN7V3E5</accession>
<keyword evidence="3" id="KW-1185">Reference proteome</keyword>
<dbReference type="AlphaFoldDB" id="A0AAN7V3E5"/>
<dbReference type="EMBL" id="JAWHQM010000066">
    <property type="protein sequence ID" value="KAK5636299.1"/>
    <property type="molecule type" value="Genomic_DNA"/>
</dbReference>
<comment type="caution">
    <text evidence="2">The sequence shown here is derived from an EMBL/GenBank/DDBJ whole genome shotgun (WGS) entry which is preliminary data.</text>
</comment>
<proteinExistence type="predicted"/>
<protein>
    <submittedName>
        <fullName evidence="2">Uncharacterized protein</fullName>
    </submittedName>
</protein>
<name>A0AAN7V3E5_9PEZI</name>
<evidence type="ECO:0000313" key="3">
    <source>
        <dbReference type="Proteomes" id="UP001305414"/>
    </source>
</evidence>
<evidence type="ECO:0000313" key="2">
    <source>
        <dbReference type="EMBL" id="KAK5636299.1"/>
    </source>
</evidence>
<sequence>MRIFSQAGLASGLDVMVGMRISMRSAKSATQRIRPPALINVLPADWVADISIRLTDAFMPYSAARADGVTIEPSDSTPMDHGAKPTATPTALPLEDPPGV</sequence>
<reference evidence="2 3" key="1">
    <citation type="submission" date="2023-10" db="EMBL/GenBank/DDBJ databases">
        <title>Draft genome sequence of Xylaria bambusicola isolate GMP-LS, the root and basal stem rot pathogen of sugarcane in Indonesia.</title>
        <authorList>
            <person name="Selvaraj P."/>
            <person name="Muralishankar V."/>
            <person name="Muruganantham S."/>
            <person name="Sp S."/>
            <person name="Haryani S."/>
            <person name="Lau K.J.X."/>
            <person name="Naqvi N.I."/>
        </authorList>
    </citation>
    <scope>NUCLEOTIDE SEQUENCE [LARGE SCALE GENOMIC DNA]</scope>
    <source>
        <strain evidence="2">GMP-LS</strain>
    </source>
</reference>
<evidence type="ECO:0000256" key="1">
    <source>
        <dbReference type="SAM" id="MobiDB-lite"/>
    </source>
</evidence>